<evidence type="ECO:0000256" key="2">
    <source>
        <dbReference type="ARBA" id="ARBA00012438"/>
    </source>
</evidence>
<keyword evidence="3" id="KW-0597">Phosphoprotein</keyword>
<keyword evidence="4" id="KW-0808">Transferase</keyword>
<evidence type="ECO:0000313" key="10">
    <source>
        <dbReference type="EMBL" id="MCB4823468.1"/>
    </source>
</evidence>
<evidence type="ECO:0000256" key="6">
    <source>
        <dbReference type="ARBA" id="ARBA00022777"/>
    </source>
</evidence>
<dbReference type="EMBL" id="JAJAQI010000027">
    <property type="protein sequence ID" value="MCB4823468.1"/>
    <property type="molecule type" value="Genomic_DNA"/>
</dbReference>
<evidence type="ECO:0000256" key="4">
    <source>
        <dbReference type="ARBA" id="ARBA00022679"/>
    </source>
</evidence>
<feature type="region of interest" description="Disordered" evidence="8">
    <location>
        <begin position="1"/>
        <end position="20"/>
    </location>
</feature>
<feature type="compositionally biased region" description="Gly residues" evidence="8">
    <location>
        <begin position="1"/>
        <end position="13"/>
    </location>
</feature>
<keyword evidence="5" id="KW-0547">Nucleotide-binding</keyword>
<feature type="domain" description="Signal transduction histidine kinase HWE region" evidence="9">
    <location>
        <begin position="25"/>
        <end position="42"/>
    </location>
</feature>
<proteinExistence type="predicted"/>
<dbReference type="InterPro" id="IPR011102">
    <property type="entry name" value="Sig_transdc_His_kinase_HWE"/>
</dbReference>
<comment type="caution">
    <text evidence="10">The sequence shown here is derived from an EMBL/GenBank/DDBJ whole genome shotgun (WGS) entry which is preliminary data.</text>
</comment>
<dbReference type="RefSeq" id="WP_226610237.1">
    <property type="nucleotide sequence ID" value="NZ_JAJAQI010000027.1"/>
</dbReference>
<evidence type="ECO:0000256" key="1">
    <source>
        <dbReference type="ARBA" id="ARBA00000085"/>
    </source>
</evidence>
<protein>
    <recommendedName>
        <fullName evidence="2">histidine kinase</fullName>
        <ecNumber evidence="2">2.7.13.3</ecNumber>
    </recommendedName>
</protein>
<dbReference type="AlphaFoldDB" id="A0A9X1IHI0"/>
<name>A0A9X1IHI0_9PROT</name>
<comment type="catalytic activity">
    <reaction evidence="1">
        <text>ATP + protein L-histidine = ADP + protein N-phospho-L-histidine.</text>
        <dbReference type="EC" id="2.7.13.3"/>
    </reaction>
</comment>
<organism evidence="10 11">
    <name type="scientific">Roseicella aerolata</name>
    <dbReference type="NCBI Taxonomy" id="2883479"/>
    <lineage>
        <taxon>Bacteria</taxon>
        <taxon>Pseudomonadati</taxon>
        <taxon>Pseudomonadota</taxon>
        <taxon>Alphaproteobacteria</taxon>
        <taxon>Acetobacterales</taxon>
        <taxon>Roseomonadaceae</taxon>
        <taxon>Roseicella</taxon>
    </lineage>
</organism>
<accession>A0A9X1IHI0</accession>
<dbReference type="EC" id="2.7.13.3" evidence="2"/>
<dbReference type="Proteomes" id="UP001139311">
    <property type="component" value="Unassembled WGS sequence"/>
</dbReference>
<dbReference type="GO" id="GO:0005524">
    <property type="term" value="F:ATP binding"/>
    <property type="evidence" value="ECO:0007669"/>
    <property type="project" value="UniProtKB-KW"/>
</dbReference>
<keyword evidence="6" id="KW-0418">Kinase</keyword>
<keyword evidence="7" id="KW-0067">ATP-binding</keyword>
<evidence type="ECO:0000256" key="3">
    <source>
        <dbReference type="ARBA" id="ARBA00022553"/>
    </source>
</evidence>
<evidence type="ECO:0000313" key="11">
    <source>
        <dbReference type="Proteomes" id="UP001139311"/>
    </source>
</evidence>
<keyword evidence="11" id="KW-1185">Reference proteome</keyword>
<dbReference type="Pfam" id="PF07536">
    <property type="entry name" value="HWE_HK"/>
    <property type="match status" value="1"/>
</dbReference>
<dbReference type="GO" id="GO:0004673">
    <property type="term" value="F:protein histidine kinase activity"/>
    <property type="evidence" value="ECO:0007669"/>
    <property type="project" value="UniProtKB-EC"/>
</dbReference>
<gene>
    <name evidence="10" type="ORF">LHA35_17190</name>
</gene>
<evidence type="ECO:0000256" key="5">
    <source>
        <dbReference type="ARBA" id="ARBA00022741"/>
    </source>
</evidence>
<evidence type="ECO:0000256" key="8">
    <source>
        <dbReference type="SAM" id="MobiDB-lite"/>
    </source>
</evidence>
<reference evidence="10" key="1">
    <citation type="submission" date="2021-10" db="EMBL/GenBank/DDBJ databases">
        <title>Roseicella aerolatum sp. nov., isolated from aerosols of e-waste dismantling site.</title>
        <authorList>
            <person name="Qin T."/>
        </authorList>
    </citation>
    <scope>NUCLEOTIDE SEQUENCE</scope>
    <source>
        <strain evidence="10">GB24</strain>
    </source>
</reference>
<evidence type="ECO:0000256" key="7">
    <source>
        <dbReference type="ARBA" id="ARBA00022840"/>
    </source>
</evidence>
<sequence length="43" mass="4646">MGGAVDCRSGGGKGIEERRALPANELNHRVKNTLVVVQSLTRR</sequence>
<evidence type="ECO:0000259" key="9">
    <source>
        <dbReference type="Pfam" id="PF07536"/>
    </source>
</evidence>